<dbReference type="Pfam" id="PF00106">
    <property type="entry name" value="adh_short"/>
    <property type="match status" value="1"/>
</dbReference>
<gene>
    <name evidence="5" type="ORF">Aple_032820</name>
</gene>
<dbReference type="GO" id="GO:0016491">
    <property type="term" value="F:oxidoreductase activity"/>
    <property type="evidence" value="ECO:0007669"/>
    <property type="project" value="UniProtKB-KW"/>
</dbReference>
<reference evidence="5 6" key="1">
    <citation type="submission" date="2019-10" db="EMBL/GenBank/DDBJ databases">
        <title>Whole genome shotgun sequence of Acrocarpospora pleiomorpha NBRC 16267.</title>
        <authorList>
            <person name="Ichikawa N."/>
            <person name="Kimura A."/>
            <person name="Kitahashi Y."/>
            <person name="Komaki H."/>
            <person name="Oguchi A."/>
        </authorList>
    </citation>
    <scope>NUCLEOTIDE SEQUENCE [LARGE SCALE GENOMIC DNA]</scope>
    <source>
        <strain evidence="5 6">NBRC 16267</strain>
    </source>
</reference>
<dbReference type="SUPFAM" id="SSF51735">
    <property type="entry name" value="NAD(P)-binding Rossmann-fold domains"/>
    <property type="match status" value="1"/>
</dbReference>
<evidence type="ECO:0000256" key="3">
    <source>
        <dbReference type="RuleBase" id="RU000363"/>
    </source>
</evidence>
<keyword evidence="2" id="KW-0560">Oxidoreductase</keyword>
<proteinExistence type="inferred from homology"/>
<dbReference type="OrthoDB" id="9810734at2"/>
<name>A0A5M3XI41_9ACTN</name>
<dbReference type="SMART" id="SM00822">
    <property type="entry name" value="PKS_KR"/>
    <property type="match status" value="1"/>
</dbReference>
<dbReference type="PRINTS" id="PR00080">
    <property type="entry name" value="SDRFAMILY"/>
</dbReference>
<keyword evidence="6" id="KW-1185">Reference proteome</keyword>
<dbReference type="EMBL" id="BLAF01000016">
    <property type="protein sequence ID" value="GES20386.1"/>
    <property type="molecule type" value="Genomic_DNA"/>
</dbReference>
<evidence type="ECO:0000256" key="1">
    <source>
        <dbReference type="ARBA" id="ARBA00006484"/>
    </source>
</evidence>
<evidence type="ECO:0000313" key="5">
    <source>
        <dbReference type="EMBL" id="GES20386.1"/>
    </source>
</evidence>
<dbReference type="InterPro" id="IPR002347">
    <property type="entry name" value="SDR_fam"/>
</dbReference>
<accession>A0A5M3XI41</accession>
<dbReference type="RefSeq" id="WP_155345427.1">
    <property type="nucleotide sequence ID" value="NZ_BLAF01000016.1"/>
</dbReference>
<comment type="similarity">
    <text evidence="1 3">Belongs to the short-chain dehydrogenases/reductases (SDR) family.</text>
</comment>
<feature type="domain" description="Ketoreductase" evidence="4">
    <location>
        <begin position="6"/>
        <end position="186"/>
    </location>
</feature>
<sequence>MDMDRPAALVTGASASIGAAFARELATRGHDLVLVARRAEPLHALAAELKDRHGTATEVLAADLTDRAQATAVEERLADAGRPIDLLVNSAGALSTGLFPKLPIEDEVRQVELNAIVPMRLTHSVLSVMLDRGKGSIINVSSIAGVAPTPFSATYCGGYSFLTTFSQSVDLEVCRYGVTVTAVLPGFTAAEADPARRIQAADRVVREALAANAAGRAVCVPGLRNKRAAAFARLAPRRLVRFVMRAAQDS</sequence>
<dbReference type="PANTHER" id="PTHR43086:SF3">
    <property type="entry name" value="NADP-DEPENDENT 3-HYDROXY ACID DEHYDROGENASE YDFG"/>
    <property type="match status" value="1"/>
</dbReference>
<organism evidence="5 6">
    <name type="scientific">Acrocarpospora pleiomorpha</name>
    <dbReference type="NCBI Taxonomy" id="90975"/>
    <lineage>
        <taxon>Bacteria</taxon>
        <taxon>Bacillati</taxon>
        <taxon>Actinomycetota</taxon>
        <taxon>Actinomycetes</taxon>
        <taxon>Streptosporangiales</taxon>
        <taxon>Streptosporangiaceae</taxon>
        <taxon>Acrocarpospora</taxon>
    </lineage>
</organism>
<dbReference type="PANTHER" id="PTHR43086">
    <property type="entry name" value="VERY-LONG-CHAIN 3-OXOOACYL-COA REDUCTASE"/>
    <property type="match status" value="1"/>
</dbReference>
<evidence type="ECO:0000259" key="4">
    <source>
        <dbReference type="SMART" id="SM00822"/>
    </source>
</evidence>
<dbReference type="PRINTS" id="PR00081">
    <property type="entry name" value="GDHRDH"/>
</dbReference>
<evidence type="ECO:0000256" key="2">
    <source>
        <dbReference type="ARBA" id="ARBA00023002"/>
    </source>
</evidence>
<dbReference type="InterPro" id="IPR057326">
    <property type="entry name" value="KR_dom"/>
</dbReference>
<dbReference type="PIRSF" id="PIRSF000126">
    <property type="entry name" value="11-beta-HSD1"/>
    <property type="match status" value="1"/>
</dbReference>
<dbReference type="Gene3D" id="3.40.50.720">
    <property type="entry name" value="NAD(P)-binding Rossmann-like Domain"/>
    <property type="match status" value="1"/>
</dbReference>
<dbReference type="Proteomes" id="UP000377595">
    <property type="component" value="Unassembled WGS sequence"/>
</dbReference>
<dbReference type="AlphaFoldDB" id="A0A5M3XI41"/>
<protein>
    <submittedName>
        <fullName evidence="5">Dehydrogenase</fullName>
    </submittedName>
</protein>
<dbReference type="InterPro" id="IPR036291">
    <property type="entry name" value="NAD(P)-bd_dom_sf"/>
</dbReference>
<evidence type="ECO:0000313" key="6">
    <source>
        <dbReference type="Proteomes" id="UP000377595"/>
    </source>
</evidence>
<comment type="caution">
    <text evidence="5">The sequence shown here is derived from an EMBL/GenBank/DDBJ whole genome shotgun (WGS) entry which is preliminary data.</text>
</comment>